<keyword evidence="6 8" id="KW-0472">Membrane</keyword>
<keyword evidence="7 8" id="KW-0998">Cell outer membrane</keyword>
<dbReference type="InterPro" id="IPR012910">
    <property type="entry name" value="Plug_dom"/>
</dbReference>
<sequence length="797" mass="87046">MSHRCFGPALLALLAAGPAFAAAATSGQLSGRVADDQGRAVAGASLTLANPVSGYRQRVRSDARGAFVFQNVPFNTYHLDTQATGLMPSHLDVDIHSQLPLQVTVSLKPEGAVVVVEENLRLVEDHPSTHIDIDKTTIERTPAAVQSRAMESILLTTPGFIADENGRFHFRGSHGQMTYVVDGIPVSDQMHASFSNSLDPSQVESMEVITGGISAEYGGKPVVVVNLTTKSGLGTPDGFEGEASFGVSRFNTSEAGFNGRGGKAAFGWFVSAAASESDRFLDPVNFENLHNHGKTGRLFSRFDWILGSRDTLRFSLSGGRTDREVVNLASQQLRGQDQRAATSDFNASLAWAHLFSASQSLDASLFFRASRAELKPSEDLADGFTAGGHRDVPYWAKQDRSLDNLGVQVSFTQRWGQENLLKVGLQRIAFPLHERFSFALTEDAQAAGPSDPLYPYTPAGGGNLFRFEASLRPTLTSAFLQNDIHLGSFFLALGLRHDTYTVADLSDNLLQPRLGLSYRVDATGTVFRASYDRLMILREHENLALSLSQQAWDLGPYAGTPRQPLRPERQHSYSYGVEQQLGKAGRLMVEYWEKQSRNAGDNAQFLNTGLLFPVGADRGIFRGMNLRLDLVPVKGWSAYLSLGRTRAIFQAPLVGGLQLEAPEAAAGERFLIDHDQKLSAQAGLTYEHEGLTAQVIGRYDSGLVASDPVQVDGNPDYAFGAGYVRKDSEGTWRIKPRTTWNLSLGKEWAISGRRRLAMGLDLLNATDERGLYNFLSTFGGTHVVPPRTLAARVKWKF</sequence>
<keyword evidence="4 8" id="KW-0812">Transmembrane</keyword>
<dbReference type="Proteomes" id="UP001242010">
    <property type="component" value="Chromosome"/>
</dbReference>
<dbReference type="InterPro" id="IPR039426">
    <property type="entry name" value="TonB-dep_rcpt-like"/>
</dbReference>
<dbReference type="InterPro" id="IPR036942">
    <property type="entry name" value="Beta-barrel_TonB_sf"/>
</dbReference>
<keyword evidence="5 9" id="KW-0732">Signal</keyword>
<dbReference type="Gene3D" id="2.40.170.20">
    <property type="entry name" value="TonB-dependent receptor, beta-barrel domain"/>
    <property type="match status" value="1"/>
</dbReference>
<dbReference type="PANTHER" id="PTHR30069">
    <property type="entry name" value="TONB-DEPENDENT OUTER MEMBRANE RECEPTOR"/>
    <property type="match status" value="1"/>
</dbReference>
<dbReference type="Gene3D" id="2.60.40.1120">
    <property type="entry name" value="Carboxypeptidase-like, regulatory domain"/>
    <property type="match status" value="1"/>
</dbReference>
<dbReference type="Gene3D" id="2.170.130.10">
    <property type="entry name" value="TonB-dependent receptor, plug domain"/>
    <property type="match status" value="1"/>
</dbReference>
<dbReference type="PROSITE" id="PS52016">
    <property type="entry name" value="TONB_DEPENDENT_REC_3"/>
    <property type="match status" value="1"/>
</dbReference>
<dbReference type="SUPFAM" id="SSF56935">
    <property type="entry name" value="Porins"/>
    <property type="match status" value="1"/>
</dbReference>
<name>A0ABN6V044_9BACT</name>
<organism evidence="11 12">
    <name type="scientific">Geothrix oryzae</name>
    <dbReference type="NCBI Taxonomy" id="2927975"/>
    <lineage>
        <taxon>Bacteria</taxon>
        <taxon>Pseudomonadati</taxon>
        <taxon>Acidobacteriota</taxon>
        <taxon>Holophagae</taxon>
        <taxon>Holophagales</taxon>
        <taxon>Holophagaceae</taxon>
        <taxon>Geothrix</taxon>
    </lineage>
</organism>
<feature type="domain" description="TonB-dependent receptor plug" evidence="10">
    <location>
        <begin position="133"/>
        <end position="219"/>
    </location>
</feature>
<evidence type="ECO:0000256" key="7">
    <source>
        <dbReference type="ARBA" id="ARBA00023237"/>
    </source>
</evidence>
<comment type="similarity">
    <text evidence="8">Belongs to the TonB-dependent receptor family.</text>
</comment>
<evidence type="ECO:0000256" key="4">
    <source>
        <dbReference type="ARBA" id="ARBA00022692"/>
    </source>
</evidence>
<dbReference type="InterPro" id="IPR013784">
    <property type="entry name" value="Carb-bd-like_fold"/>
</dbReference>
<dbReference type="RefSeq" id="WP_286353709.1">
    <property type="nucleotide sequence ID" value="NZ_AP027079.1"/>
</dbReference>
<protein>
    <recommendedName>
        <fullName evidence="10">TonB-dependent receptor plug domain-containing protein</fullName>
    </recommendedName>
</protein>
<dbReference type="EMBL" id="AP027079">
    <property type="protein sequence ID" value="BDU69988.1"/>
    <property type="molecule type" value="Genomic_DNA"/>
</dbReference>
<evidence type="ECO:0000256" key="2">
    <source>
        <dbReference type="ARBA" id="ARBA00022448"/>
    </source>
</evidence>
<gene>
    <name evidence="11" type="ORF">GETHOR_20890</name>
</gene>
<dbReference type="Pfam" id="PF13620">
    <property type="entry name" value="CarboxypepD_reg"/>
    <property type="match status" value="1"/>
</dbReference>
<evidence type="ECO:0000256" key="8">
    <source>
        <dbReference type="PROSITE-ProRule" id="PRU01360"/>
    </source>
</evidence>
<accession>A0ABN6V044</accession>
<keyword evidence="12" id="KW-1185">Reference proteome</keyword>
<feature type="signal peptide" evidence="9">
    <location>
        <begin position="1"/>
        <end position="21"/>
    </location>
</feature>
<evidence type="ECO:0000313" key="12">
    <source>
        <dbReference type="Proteomes" id="UP001242010"/>
    </source>
</evidence>
<dbReference type="SUPFAM" id="SSF49452">
    <property type="entry name" value="Starch-binding domain-like"/>
    <property type="match status" value="1"/>
</dbReference>
<comment type="subcellular location">
    <subcellularLocation>
        <location evidence="1 8">Cell outer membrane</location>
        <topology evidence="1 8">Multi-pass membrane protein</topology>
    </subcellularLocation>
</comment>
<evidence type="ECO:0000256" key="3">
    <source>
        <dbReference type="ARBA" id="ARBA00022452"/>
    </source>
</evidence>
<dbReference type="Pfam" id="PF07715">
    <property type="entry name" value="Plug"/>
    <property type="match status" value="1"/>
</dbReference>
<proteinExistence type="inferred from homology"/>
<evidence type="ECO:0000256" key="5">
    <source>
        <dbReference type="ARBA" id="ARBA00022729"/>
    </source>
</evidence>
<dbReference type="PANTHER" id="PTHR30069:SF29">
    <property type="entry name" value="HEMOGLOBIN AND HEMOGLOBIN-HAPTOGLOBIN-BINDING PROTEIN 1-RELATED"/>
    <property type="match status" value="1"/>
</dbReference>
<keyword evidence="3 8" id="KW-1134">Transmembrane beta strand</keyword>
<evidence type="ECO:0000259" key="10">
    <source>
        <dbReference type="Pfam" id="PF07715"/>
    </source>
</evidence>
<dbReference type="InterPro" id="IPR037066">
    <property type="entry name" value="Plug_dom_sf"/>
</dbReference>
<keyword evidence="2 8" id="KW-0813">Transport</keyword>
<evidence type="ECO:0000256" key="1">
    <source>
        <dbReference type="ARBA" id="ARBA00004571"/>
    </source>
</evidence>
<reference evidence="12" key="1">
    <citation type="journal article" date="2023" name="Int. J. Syst. Evol. Microbiol.">
        <title>Mesoterricola silvestris gen. nov., sp. nov., Mesoterricola sediminis sp. nov., Geothrix oryzae sp. nov., Geothrix edaphica sp. nov., Geothrix rubra sp. nov., and Geothrix limicola sp. nov., six novel members of Acidobacteriota isolated from soils.</title>
        <authorList>
            <person name="Itoh H."/>
            <person name="Sugisawa Y."/>
            <person name="Mise K."/>
            <person name="Xu Z."/>
            <person name="Kuniyasu M."/>
            <person name="Ushijima N."/>
            <person name="Kawano K."/>
            <person name="Kobayashi E."/>
            <person name="Shiratori Y."/>
            <person name="Masuda Y."/>
            <person name="Senoo K."/>
        </authorList>
    </citation>
    <scope>NUCLEOTIDE SEQUENCE [LARGE SCALE GENOMIC DNA]</scope>
    <source>
        <strain evidence="12">Red222</strain>
    </source>
</reference>
<evidence type="ECO:0000256" key="6">
    <source>
        <dbReference type="ARBA" id="ARBA00023136"/>
    </source>
</evidence>
<evidence type="ECO:0000313" key="11">
    <source>
        <dbReference type="EMBL" id="BDU69988.1"/>
    </source>
</evidence>
<feature type="chain" id="PRO_5046373829" description="TonB-dependent receptor plug domain-containing protein" evidence="9">
    <location>
        <begin position="22"/>
        <end position="797"/>
    </location>
</feature>
<evidence type="ECO:0000256" key="9">
    <source>
        <dbReference type="SAM" id="SignalP"/>
    </source>
</evidence>